<dbReference type="SUPFAM" id="SSF47616">
    <property type="entry name" value="GST C-terminal domain-like"/>
    <property type="match status" value="1"/>
</dbReference>
<reference evidence="1 2" key="1">
    <citation type="submission" date="2016-07" db="EMBL/GenBank/DDBJ databases">
        <title>Pervasive Adenine N6-methylation of Active Genes in Fungi.</title>
        <authorList>
            <consortium name="DOE Joint Genome Institute"/>
            <person name="Mondo S.J."/>
            <person name="Dannebaum R.O."/>
            <person name="Kuo R.C."/>
            <person name="Labutti K."/>
            <person name="Haridas S."/>
            <person name="Kuo A."/>
            <person name="Salamov A."/>
            <person name="Ahrendt S.R."/>
            <person name="Lipzen A."/>
            <person name="Sullivan W."/>
            <person name="Andreopoulos W.B."/>
            <person name="Clum A."/>
            <person name="Lindquist E."/>
            <person name="Daum C."/>
            <person name="Ramamoorthy G.K."/>
            <person name="Gryganskyi A."/>
            <person name="Culley D."/>
            <person name="Magnuson J.K."/>
            <person name="James T.Y."/>
            <person name="O'Malley M.A."/>
            <person name="Stajich J.E."/>
            <person name="Spatafora J.W."/>
            <person name="Visel A."/>
            <person name="Grigoriev I.V."/>
        </authorList>
    </citation>
    <scope>NUCLEOTIDE SEQUENCE [LARGE SCALE GENOMIC DNA]</scope>
    <source>
        <strain evidence="1 2">JEL800</strain>
    </source>
</reference>
<dbReference type="AlphaFoldDB" id="A0A1Y2CAL9"/>
<gene>
    <name evidence="1" type="ORF">BCR33DRAFT_717100</name>
</gene>
<comment type="caution">
    <text evidence="1">The sequence shown here is derived from an EMBL/GenBank/DDBJ whole genome shotgun (WGS) entry which is preliminary data.</text>
</comment>
<dbReference type="InterPro" id="IPR036282">
    <property type="entry name" value="Glutathione-S-Trfase_C_sf"/>
</dbReference>
<feature type="non-terminal residue" evidence="1">
    <location>
        <position position="86"/>
    </location>
</feature>
<organism evidence="1 2">
    <name type="scientific">Rhizoclosmatium globosum</name>
    <dbReference type="NCBI Taxonomy" id="329046"/>
    <lineage>
        <taxon>Eukaryota</taxon>
        <taxon>Fungi</taxon>
        <taxon>Fungi incertae sedis</taxon>
        <taxon>Chytridiomycota</taxon>
        <taxon>Chytridiomycota incertae sedis</taxon>
        <taxon>Chytridiomycetes</taxon>
        <taxon>Chytridiales</taxon>
        <taxon>Chytriomycetaceae</taxon>
        <taxon>Rhizoclosmatium</taxon>
    </lineage>
</organism>
<name>A0A1Y2CAL9_9FUNG</name>
<dbReference type="Proteomes" id="UP000193642">
    <property type="component" value="Unassembled WGS sequence"/>
</dbReference>
<keyword evidence="2" id="KW-1185">Reference proteome</keyword>
<sequence>MEELITQVNWAGDDELVWRKLEEVDLELRDGREFWAGTDCFTVADAVLVNVLVVLEREGFKDWSEVPSLDNYKKRMYSLDLLVESL</sequence>
<accession>A0A1Y2CAL9</accession>
<protein>
    <recommendedName>
        <fullName evidence="3">GST C-terminal domain-containing protein</fullName>
    </recommendedName>
</protein>
<dbReference type="EMBL" id="MCGO01000023">
    <property type="protein sequence ID" value="ORY43976.1"/>
    <property type="molecule type" value="Genomic_DNA"/>
</dbReference>
<evidence type="ECO:0008006" key="3">
    <source>
        <dbReference type="Google" id="ProtNLM"/>
    </source>
</evidence>
<proteinExistence type="predicted"/>
<dbReference type="Gene3D" id="1.20.1050.10">
    <property type="match status" value="1"/>
</dbReference>
<evidence type="ECO:0000313" key="1">
    <source>
        <dbReference type="EMBL" id="ORY43976.1"/>
    </source>
</evidence>
<evidence type="ECO:0000313" key="2">
    <source>
        <dbReference type="Proteomes" id="UP000193642"/>
    </source>
</evidence>